<organism evidence="3 4">
    <name type="scientific">Prevotella herbatica</name>
    <dbReference type="NCBI Taxonomy" id="2801997"/>
    <lineage>
        <taxon>Bacteria</taxon>
        <taxon>Pseudomonadati</taxon>
        <taxon>Bacteroidota</taxon>
        <taxon>Bacteroidia</taxon>
        <taxon>Bacteroidales</taxon>
        <taxon>Prevotellaceae</taxon>
        <taxon>Prevotella</taxon>
    </lineage>
</organism>
<dbReference type="Proteomes" id="UP001319045">
    <property type="component" value="Chromosome"/>
</dbReference>
<accession>A0ABM7NVU2</accession>
<proteinExistence type="predicted"/>
<reference evidence="3 4" key="1">
    <citation type="journal article" date="2022" name="Int. J. Syst. Evol. Microbiol.">
        <title>Prevotella herbatica sp. nov., a plant polysaccharide-decomposing anaerobic bacterium isolated from a methanogenic reactor.</title>
        <authorList>
            <person name="Uek A."/>
            <person name="Tonouchi A."/>
            <person name="Kaku N."/>
            <person name="Ueki K."/>
        </authorList>
    </citation>
    <scope>NUCLEOTIDE SEQUENCE [LARGE SCALE GENOMIC DNA]</scope>
    <source>
        <strain evidence="3 4">WR041</strain>
    </source>
</reference>
<keyword evidence="1" id="KW-0732">Signal</keyword>
<feature type="domain" description="Ig-like" evidence="2">
    <location>
        <begin position="375"/>
        <end position="429"/>
    </location>
</feature>
<dbReference type="Gene3D" id="2.60.40.3630">
    <property type="match status" value="1"/>
</dbReference>
<feature type="signal peptide" evidence="1">
    <location>
        <begin position="1"/>
        <end position="22"/>
    </location>
</feature>
<name>A0ABM7NVU2_9BACT</name>
<protein>
    <recommendedName>
        <fullName evidence="2">Ig-like domain-containing protein</fullName>
    </recommendedName>
</protein>
<evidence type="ECO:0000313" key="3">
    <source>
        <dbReference type="EMBL" id="BCS84557.1"/>
    </source>
</evidence>
<evidence type="ECO:0000313" key="4">
    <source>
        <dbReference type="Proteomes" id="UP001319045"/>
    </source>
</evidence>
<keyword evidence="4" id="KW-1185">Reference proteome</keyword>
<sequence length="604" mass="65493">MKHLNKIASIFCGAAFGLLALASCEGGDVYNVNAPDWISHKIDSIENSKKSNEEVLVGMQEDVYTIGNSDYSSGWWTSFSKYYVVPDGQKWNAVLNLNLNSSDDTYYKNFAIVFTNDVDRGGTGYQEYGAFRFDATGDSAKYNSQWGNHLYFKYTNSTQLLAPDANNKDANVQKLGGKVTITVDRTSSNTFKIKITNGTVTKTYDQPFKLSNLNADASDTNIRCFLVPEGSYIDFLQTNIVPIGGLTSAQDKAPVSMVLQNVPDEVTRGTTLDKAMSNISAEVTYEEGVKKVIPASELYISAIPDMDVPGEKNLVVIYNKTFKGSNATKPIVAYAKFNVVNSISSIKITKAPSRSNYYFFNSAATSGMTDRTLAFDPTGMEVTATYADGSSAIIDNAKLKFSSVPASAGTYNVTVSTANGKTDNVSVTVSESASTFVTPNPTTLGAADNTGAWWSVFTDNIKVPAGKTYAVSFTNYSSMAGNWNNFVTILRNSANSEYAVVRSDNYGWGNGYAASRNSGGQANWPSWLAAMNGANVNLYVTNCNNGTADVQAVMKGTDGKTYIQYYLGVNTVDVNDLCFAFTIDSCHLIFNSSLAASKRSSYRK</sequence>
<dbReference type="Pfam" id="PF07523">
    <property type="entry name" value="Big_3"/>
    <property type="match status" value="1"/>
</dbReference>
<dbReference type="PROSITE" id="PS51257">
    <property type="entry name" value="PROKAR_LIPOPROTEIN"/>
    <property type="match status" value="1"/>
</dbReference>
<gene>
    <name evidence="3" type="ORF">prwr041_04500</name>
</gene>
<dbReference type="RefSeq" id="WP_207154723.1">
    <property type="nucleotide sequence ID" value="NZ_AP024484.1"/>
</dbReference>
<dbReference type="InterPro" id="IPR022038">
    <property type="entry name" value="Ig-like_bact"/>
</dbReference>
<feature type="chain" id="PRO_5046885400" description="Ig-like domain-containing protein" evidence="1">
    <location>
        <begin position="23"/>
        <end position="604"/>
    </location>
</feature>
<evidence type="ECO:0000259" key="2">
    <source>
        <dbReference type="Pfam" id="PF07523"/>
    </source>
</evidence>
<dbReference type="EMBL" id="AP024484">
    <property type="protein sequence ID" value="BCS84557.1"/>
    <property type="molecule type" value="Genomic_DNA"/>
</dbReference>
<evidence type="ECO:0000256" key="1">
    <source>
        <dbReference type="SAM" id="SignalP"/>
    </source>
</evidence>